<name>A0A507ARZ2_9PEZI</name>
<accession>A0A507ARZ2</accession>
<keyword evidence="1" id="KW-0732">Signal</keyword>
<feature type="signal peptide" evidence="1">
    <location>
        <begin position="1"/>
        <end position="19"/>
    </location>
</feature>
<dbReference type="AlphaFoldDB" id="A0A507ARZ2"/>
<organism evidence="2 3">
    <name type="scientific">Thyridium curvatum</name>
    <dbReference type="NCBI Taxonomy" id="1093900"/>
    <lineage>
        <taxon>Eukaryota</taxon>
        <taxon>Fungi</taxon>
        <taxon>Dikarya</taxon>
        <taxon>Ascomycota</taxon>
        <taxon>Pezizomycotina</taxon>
        <taxon>Sordariomycetes</taxon>
        <taxon>Sordariomycetidae</taxon>
        <taxon>Thyridiales</taxon>
        <taxon>Thyridiaceae</taxon>
        <taxon>Thyridium</taxon>
    </lineage>
</organism>
<evidence type="ECO:0000313" key="2">
    <source>
        <dbReference type="EMBL" id="TPX12762.1"/>
    </source>
</evidence>
<protein>
    <submittedName>
        <fullName evidence="2">Uncharacterized protein</fullName>
    </submittedName>
</protein>
<proteinExistence type="predicted"/>
<gene>
    <name evidence="2" type="ORF">E0L32_000939</name>
</gene>
<evidence type="ECO:0000256" key="1">
    <source>
        <dbReference type="SAM" id="SignalP"/>
    </source>
</evidence>
<dbReference type="InParanoid" id="A0A507ARZ2"/>
<comment type="caution">
    <text evidence="2">The sequence shown here is derived from an EMBL/GenBank/DDBJ whole genome shotgun (WGS) entry which is preliminary data.</text>
</comment>
<feature type="chain" id="PRO_5021359530" evidence="1">
    <location>
        <begin position="20"/>
        <end position="147"/>
    </location>
</feature>
<sequence length="147" mass="16648">MRPSLFLLLSSSWLHTGVGEVQEDTPPCFPMINGCSEVTTGYVLPNHFAPFNVFTTWSRGCLDLDLKHALDGEIQLDQAQWRNLVPVLERALGMQLKYASPEGHQNEMNKDLWRGCVGGYEWDCVDFWAAFDPSLLEALLELARSKF</sequence>
<dbReference type="GeneID" id="41968386"/>
<keyword evidence="3" id="KW-1185">Reference proteome</keyword>
<dbReference type="RefSeq" id="XP_030994473.1">
    <property type="nucleotide sequence ID" value="XM_031144366.1"/>
</dbReference>
<dbReference type="Proteomes" id="UP000319257">
    <property type="component" value="Unassembled WGS sequence"/>
</dbReference>
<reference evidence="2 3" key="1">
    <citation type="submission" date="2019-06" db="EMBL/GenBank/DDBJ databases">
        <title>Draft genome sequence of the filamentous fungus Phialemoniopsis curvata isolated from diesel fuel.</title>
        <authorList>
            <person name="Varaljay V.A."/>
            <person name="Lyon W.J."/>
            <person name="Crouch A.L."/>
            <person name="Drake C.E."/>
            <person name="Hollomon J.M."/>
            <person name="Nadeau L.J."/>
            <person name="Nunn H.S."/>
            <person name="Stevenson B.S."/>
            <person name="Bojanowski C.L."/>
            <person name="Crookes-Goodson W.J."/>
        </authorList>
    </citation>
    <scope>NUCLEOTIDE SEQUENCE [LARGE SCALE GENOMIC DNA]</scope>
    <source>
        <strain evidence="2 3">D216</strain>
    </source>
</reference>
<evidence type="ECO:0000313" key="3">
    <source>
        <dbReference type="Proteomes" id="UP000319257"/>
    </source>
</evidence>
<dbReference type="EMBL" id="SKBQ01000003">
    <property type="protein sequence ID" value="TPX12762.1"/>
    <property type="molecule type" value="Genomic_DNA"/>
</dbReference>